<proteinExistence type="predicted"/>
<protein>
    <submittedName>
        <fullName evidence="1">Uncharacterized protein</fullName>
    </submittedName>
</protein>
<evidence type="ECO:0000313" key="1">
    <source>
        <dbReference type="EMBL" id="RGC09568.1"/>
    </source>
</evidence>
<dbReference type="AlphaFoldDB" id="A0A3E2VFZ1"/>
<gene>
    <name evidence="1" type="ORF">DXA38_20770</name>
</gene>
<name>A0A3E2VFZ1_CLOIN</name>
<evidence type="ECO:0000313" key="2">
    <source>
        <dbReference type="Proteomes" id="UP000260025"/>
    </source>
</evidence>
<organism evidence="1 2">
    <name type="scientific">Clostridium innocuum</name>
    <dbReference type="NCBI Taxonomy" id="1522"/>
    <lineage>
        <taxon>Bacteria</taxon>
        <taxon>Bacillati</taxon>
        <taxon>Bacillota</taxon>
        <taxon>Clostridia</taxon>
        <taxon>Eubacteriales</taxon>
        <taxon>Clostridiaceae</taxon>
        <taxon>Clostridium</taxon>
    </lineage>
</organism>
<accession>A0A3E2VFZ1</accession>
<reference evidence="1 2" key="1">
    <citation type="submission" date="2018-08" db="EMBL/GenBank/DDBJ databases">
        <title>A genome reference for cultivated species of the human gut microbiota.</title>
        <authorList>
            <person name="Zou Y."/>
            <person name="Xue W."/>
            <person name="Luo G."/>
        </authorList>
    </citation>
    <scope>NUCLEOTIDE SEQUENCE [LARGE SCALE GENOMIC DNA]</scope>
    <source>
        <strain evidence="1 2">OF01-2LB</strain>
    </source>
</reference>
<sequence length="60" mass="7021">MLETDVSLRYEKPGTCFFCLSYESGGERVSALQDRHCVRMTKNRNMSVSIDLYVAYRYMV</sequence>
<dbReference type="EMBL" id="QVEV01000054">
    <property type="protein sequence ID" value="RGC09568.1"/>
    <property type="molecule type" value="Genomic_DNA"/>
</dbReference>
<comment type="caution">
    <text evidence="1">The sequence shown here is derived from an EMBL/GenBank/DDBJ whole genome shotgun (WGS) entry which is preliminary data.</text>
</comment>
<dbReference type="Proteomes" id="UP000260025">
    <property type="component" value="Unassembled WGS sequence"/>
</dbReference>